<dbReference type="EMBL" id="OV651815">
    <property type="protein sequence ID" value="CAH1107885.1"/>
    <property type="molecule type" value="Genomic_DNA"/>
</dbReference>
<name>A0A9P0GFH1_9CUCU</name>
<reference evidence="3" key="1">
    <citation type="submission" date="2022-01" db="EMBL/GenBank/DDBJ databases">
        <authorList>
            <person name="King R."/>
        </authorList>
    </citation>
    <scope>NUCLEOTIDE SEQUENCE</scope>
</reference>
<proteinExistence type="predicted"/>
<protein>
    <submittedName>
        <fullName evidence="3">Uncharacterized protein</fullName>
    </submittedName>
</protein>
<dbReference type="AlphaFoldDB" id="A0A9P0GFH1"/>
<evidence type="ECO:0000313" key="4">
    <source>
        <dbReference type="Proteomes" id="UP001153636"/>
    </source>
</evidence>
<evidence type="ECO:0000256" key="1">
    <source>
        <dbReference type="SAM" id="MobiDB-lite"/>
    </source>
</evidence>
<keyword evidence="4" id="KW-1185">Reference proteome</keyword>
<accession>A0A9P0GFH1</accession>
<evidence type="ECO:0000313" key="3">
    <source>
        <dbReference type="EMBL" id="CAH1107885.1"/>
    </source>
</evidence>
<dbReference type="InterPro" id="IPR031934">
    <property type="entry name" value="DUF4769"/>
</dbReference>
<keyword evidence="2" id="KW-0812">Transmembrane</keyword>
<gene>
    <name evidence="3" type="ORF">PSYICH_LOCUS9398</name>
</gene>
<dbReference type="Proteomes" id="UP001153636">
    <property type="component" value="Chromosome 3"/>
</dbReference>
<evidence type="ECO:0000256" key="2">
    <source>
        <dbReference type="SAM" id="Phobius"/>
    </source>
</evidence>
<organism evidence="3 4">
    <name type="scientific">Psylliodes chrysocephalus</name>
    <dbReference type="NCBI Taxonomy" id="3402493"/>
    <lineage>
        <taxon>Eukaryota</taxon>
        <taxon>Metazoa</taxon>
        <taxon>Ecdysozoa</taxon>
        <taxon>Arthropoda</taxon>
        <taxon>Hexapoda</taxon>
        <taxon>Insecta</taxon>
        <taxon>Pterygota</taxon>
        <taxon>Neoptera</taxon>
        <taxon>Endopterygota</taxon>
        <taxon>Coleoptera</taxon>
        <taxon>Polyphaga</taxon>
        <taxon>Cucujiformia</taxon>
        <taxon>Chrysomeloidea</taxon>
        <taxon>Chrysomelidae</taxon>
        <taxon>Galerucinae</taxon>
        <taxon>Alticini</taxon>
        <taxon>Psylliodes</taxon>
    </lineage>
</organism>
<dbReference type="OrthoDB" id="6776649at2759"/>
<sequence>MDFPSTSSWDYSLIGTDTLISSGILSEAVNVLNNSTELEPCLPEKQVLNLDRQDTVSTLLKAWGLSELEEHFCINKVDLQSLKHARLHHLQDLLKNFPWGIKVKFEHYLFEWQKSVGTYVHNESKEKSKEESKKESKEESKNKENEKSNVCDFEDNTCISELIDLKSILKEYNEGKSILKMCERGVTELPEPHRQILVDKIVDHFIQNNKKMSVSVAGTIANQIKILFPYEVKEYYFAPQKNKAPKGKLLAKYYNNTRKLKSSGLLEGPLVKRKVYTESSLVLPESEEDAEIIKEKLKYIQEEERWEEIKNFWTKCQNYRRRFLVEDDSKNIVTILTEWPLYRHPLGYTLVGIYILNLFYKIIFKYFSVLDRNRFPIFISCCKQHIFEVEFICRSSIRYF</sequence>
<feature type="compositionally biased region" description="Basic and acidic residues" evidence="1">
    <location>
        <begin position="122"/>
        <end position="147"/>
    </location>
</feature>
<feature type="region of interest" description="Disordered" evidence="1">
    <location>
        <begin position="121"/>
        <end position="147"/>
    </location>
</feature>
<feature type="transmembrane region" description="Helical" evidence="2">
    <location>
        <begin position="346"/>
        <end position="364"/>
    </location>
</feature>
<dbReference type="Pfam" id="PF15992">
    <property type="entry name" value="DUF4769"/>
    <property type="match status" value="1"/>
</dbReference>
<keyword evidence="2" id="KW-1133">Transmembrane helix</keyword>
<keyword evidence="2" id="KW-0472">Membrane</keyword>